<dbReference type="PROSITE" id="PS00211">
    <property type="entry name" value="ABC_TRANSPORTER_1"/>
    <property type="match status" value="1"/>
</dbReference>
<keyword evidence="1" id="KW-0813">Transport</keyword>
<evidence type="ECO:0000313" key="5">
    <source>
        <dbReference type="EMBL" id="ADY13023.1"/>
    </source>
</evidence>
<evidence type="ECO:0000313" key="6">
    <source>
        <dbReference type="Proteomes" id="UP000008466"/>
    </source>
</evidence>
<dbReference type="Pfam" id="PF00005">
    <property type="entry name" value="ABC_tran"/>
    <property type="match status" value="1"/>
</dbReference>
<evidence type="ECO:0000256" key="2">
    <source>
        <dbReference type="ARBA" id="ARBA00022741"/>
    </source>
</evidence>
<dbReference type="PROSITE" id="PS50893">
    <property type="entry name" value="ABC_TRANSPORTER_2"/>
    <property type="match status" value="1"/>
</dbReference>
<evidence type="ECO:0000256" key="1">
    <source>
        <dbReference type="ARBA" id="ARBA00022448"/>
    </source>
</evidence>
<dbReference type="PANTHER" id="PTHR42939:SF1">
    <property type="entry name" value="ABC TRANSPORTER ATP-BINDING PROTEIN ALBC-RELATED"/>
    <property type="match status" value="1"/>
</dbReference>
<dbReference type="CDD" id="cd03230">
    <property type="entry name" value="ABC_DR_subfamily_A"/>
    <property type="match status" value="1"/>
</dbReference>
<dbReference type="KEGG" id="sbu:SpiBuddy_1198"/>
<evidence type="ECO:0000256" key="3">
    <source>
        <dbReference type="ARBA" id="ARBA00022840"/>
    </source>
</evidence>
<dbReference type="AlphaFoldDB" id="F0RVN1"/>
<dbReference type="SUPFAM" id="SSF52540">
    <property type="entry name" value="P-loop containing nucleoside triphosphate hydrolases"/>
    <property type="match status" value="1"/>
</dbReference>
<evidence type="ECO:0000259" key="4">
    <source>
        <dbReference type="PROSITE" id="PS50893"/>
    </source>
</evidence>
<dbReference type="HOGENOM" id="CLU_000604_1_2_12"/>
<proteinExistence type="predicted"/>
<keyword evidence="5" id="KW-0378">Hydrolase</keyword>
<dbReference type="EMBL" id="CP002541">
    <property type="protein sequence ID" value="ADY13023.1"/>
    <property type="molecule type" value="Genomic_DNA"/>
</dbReference>
<dbReference type="InterPro" id="IPR051782">
    <property type="entry name" value="ABC_Transporter_VariousFunc"/>
</dbReference>
<dbReference type="PANTHER" id="PTHR42939">
    <property type="entry name" value="ABC TRANSPORTER ATP-BINDING PROTEIN ALBC-RELATED"/>
    <property type="match status" value="1"/>
</dbReference>
<organism evidence="5 6">
    <name type="scientific">Sphaerochaeta globosa (strain ATCC BAA-1886 / DSM 22777 / Buddy)</name>
    <name type="common">Spirochaeta sp. (strain Buddy)</name>
    <dbReference type="NCBI Taxonomy" id="158189"/>
    <lineage>
        <taxon>Bacteria</taxon>
        <taxon>Pseudomonadati</taxon>
        <taxon>Spirochaetota</taxon>
        <taxon>Spirochaetia</taxon>
        <taxon>Spirochaetales</taxon>
        <taxon>Sphaerochaetaceae</taxon>
        <taxon>Sphaerochaeta</taxon>
    </lineage>
</organism>
<protein>
    <submittedName>
        <fullName evidence="5">Sulfate-transporting ATPase</fullName>
        <ecNumber evidence="5">3.6.3.25</ecNumber>
    </submittedName>
</protein>
<dbReference type="Gene3D" id="3.40.50.300">
    <property type="entry name" value="P-loop containing nucleotide triphosphate hydrolases"/>
    <property type="match status" value="1"/>
</dbReference>
<dbReference type="InterPro" id="IPR027417">
    <property type="entry name" value="P-loop_NTPase"/>
</dbReference>
<accession>F0RVN1</accession>
<name>F0RVN1_SPHGB</name>
<sequence length="287" mass="31808">MKYAVLSENIPNNHELIFNKTNSKIIEIELVKVIIPFYTAGMLECKHLTKRYGNQKRNAVDDLSLSIGSGQIFGFLGPNGAGKSTTIKMLVGLLTADQGAILFDGKDSKTDALSYKQNIGYVPDEPVFYERMTGMEHLSFIADIYEVEQTIRKERIETLAKTLLLYDALSDQISSYSHGMKQKLSVIAALLPSPKLLILDEPMVGLDPKASYILKQLLKDYAQAGNTVFFSTHVLEVAQQLCDTLGIISKGKLLYSGTFEALQAKKGEGTENLEQLFLELTEEGKLS</sequence>
<dbReference type="STRING" id="158189.SpiBuddy_1198"/>
<dbReference type="EC" id="3.6.3.25" evidence="5"/>
<dbReference type="SMART" id="SM00382">
    <property type="entry name" value="AAA"/>
    <property type="match status" value="1"/>
</dbReference>
<dbReference type="Proteomes" id="UP000008466">
    <property type="component" value="Chromosome"/>
</dbReference>
<dbReference type="InterPro" id="IPR017871">
    <property type="entry name" value="ABC_transporter-like_CS"/>
</dbReference>
<gene>
    <name evidence="5" type="ordered locus">SpiBuddy_1198</name>
</gene>
<dbReference type="InterPro" id="IPR003593">
    <property type="entry name" value="AAA+_ATPase"/>
</dbReference>
<dbReference type="GO" id="GO:0005524">
    <property type="term" value="F:ATP binding"/>
    <property type="evidence" value="ECO:0007669"/>
    <property type="project" value="UniProtKB-KW"/>
</dbReference>
<dbReference type="eggNOG" id="COG1131">
    <property type="taxonomic scope" value="Bacteria"/>
</dbReference>
<dbReference type="InterPro" id="IPR003439">
    <property type="entry name" value="ABC_transporter-like_ATP-bd"/>
</dbReference>
<dbReference type="GO" id="GO:0016887">
    <property type="term" value="F:ATP hydrolysis activity"/>
    <property type="evidence" value="ECO:0007669"/>
    <property type="project" value="InterPro"/>
</dbReference>
<keyword evidence="3" id="KW-0067">ATP-binding</keyword>
<keyword evidence="6" id="KW-1185">Reference proteome</keyword>
<reference evidence="6" key="1">
    <citation type="submission" date="2011-02" db="EMBL/GenBank/DDBJ databases">
        <title>Complete sequence of Spirochaeta sp. Buddy.</title>
        <authorList>
            <person name="Lucas S."/>
            <person name="Copeland A."/>
            <person name="Lapidus A."/>
            <person name="Cheng J.-F."/>
            <person name="Goodwin L."/>
            <person name="Pitluck S."/>
            <person name="Zeytun A."/>
            <person name="Detter J.C."/>
            <person name="Han C."/>
            <person name="Tapia R."/>
            <person name="Land M."/>
            <person name="Hauser L."/>
            <person name="Kyrpides N."/>
            <person name="Ivanova N."/>
            <person name="Mikhailova N."/>
            <person name="Pagani I."/>
            <person name="Ritalahti K.M."/>
            <person name="Loeffler F.E."/>
            <person name="Woyke T."/>
        </authorList>
    </citation>
    <scope>NUCLEOTIDE SEQUENCE [LARGE SCALE GENOMIC DNA]</scope>
    <source>
        <strain evidence="6">ATCC BAA-1886 / DSM 22777 / Buddy</strain>
    </source>
</reference>
<feature type="domain" description="ABC transporter" evidence="4">
    <location>
        <begin position="43"/>
        <end position="275"/>
    </location>
</feature>
<keyword evidence="2" id="KW-0547">Nucleotide-binding</keyword>